<evidence type="ECO:0000256" key="7">
    <source>
        <dbReference type="RuleBase" id="RU003780"/>
    </source>
</evidence>
<dbReference type="NCBIfam" id="NF003588">
    <property type="entry name" value="PRK05254.1-1"/>
    <property type="match status" value="1"/>
</dbReference>
<dbReference type="InterPro" id="IPR005122">
    <property type="entry name" value="Uracil-DNA_glycosylase-like"/>
</dbReference>
<dbReference type="EMBL" id="CAMXCT010003281">
    <property type="protein sequence ID" value="CAI4003519.1"/>
    <property type="molecule type" value="Genomic_DNA"/>
</dbReference>
<gene>
    <name evidence="9" type="ORF">C1SCF055_LOCUS29381</name>
</gene>
<keyword evidence="11" id="KW-1185">Reference proteome</keyword>
<dbReference type="PANTHER" id="PTHR11264:SF0">
    <property type="entry name" value="URACIL-DNA GLYCOSYLASE"/>
    <property type="match status" value="1"/>
</dbReference>
<protein>
    <recommendedName>
        <fullName evidence="5 7">Uracil-DNA glycosylase</fullName>
        <shortName evidence="5">UDG</shortName>
        <ecNumber evidence="5 7">3.2.2.27</ecNumber>
    </recommendedName>
</protein>
<dbReference type="NCBIfam" id="NF003589">
    <property type="entry name" value="PRK05254.1-2"/>
    <property type="match status" value="1"/>
</dbReference>
<dbReference type="CDD" id="cd10027">
    <property type="entry name" value="UDG-F1-like"/>
    <property type="match status" value="1"/>
</dbReference>
<comment type="function">
    <text evidence="5 7">Excises uracil residues from the DNA which can arise as a result of misincorporation of dUMP residues by DNA polymerase or due to deamination of cytosine.</text>
</comment>
<dbReference type="EC" id="3.2.2.27" evidence="5 7"/>
<dbReference type="PROSITE" id="PS00130">
    <property type="entry name" value="U_DNA_GLYCOSYLASE"/>
    <property type="match status" value="1"/>
</dbReference>
<dbReference type="SMART" id="SM00987">
    <property type="entry name" value="UreE_C"/>
    <property type="match status" value="1"/>
</dbReference>
<dbReference type="EMBL" id="CAMXCT030003281">
    <property type="protein sequence ID" value="CAL4790831.1"/>
    <property type="molecule type" value="Genomic_DNA"/>
</dbReference>
<dbReference type="Proteomes" id="UP001152797">
    <property type="component" value="Unassembled WGS sequence"/>
</dbReference>
<dbReference type="GO" id="GO:0005739">
    <property type="term" value="C:mitochondrion"/>
    <property type="evidence" value="ECO:0007669"/>
    <property type="project" value="UniProtKB-SubCell"/>
</dbReference>
<evidence type="ECO:0000259" key="8">
    <source>
        <dbReference type="SMART" id="SM00986"/>
    </source>
</evidence>
<evidence type="ECO:0000256" key="1">
    <source>
        <dbReference type="ARBA" id="ARBA00008184"/>
    </source>
</evidence>
<dbReference type="PANTHER" id="PTHR11264">
    <property type="entry name" value="URACIL-DNA GLYCOSYLASE"/>
    <property type="match status" value="1"/>
</dbReference>
<proteinExistence type="inferred from homology"/>
<dbReference type="GO" id="GO:0004844">
    <property type="term" value="F:uracil DNA N-glycosylase activity"/>
    <property type="evidence" value="ECO:0007669"/>
    <property type="project" value="UniProtKB-UniRule"/>
</dbReference>
<keyword evidence="5" id="KW-0496">Mitochondrion</keyword>
<evidence type="ECO:0000256" key="5">
    <source>
        <dbReference type="HAMAP-Rule" id="MF_03166"/>
    </source>
</evidence>
<dbReference type="NCBIfam" id="TIGR00628">
    <property type="entry name" value="ung"/>
    <property type="match status" value="1"/>
</dbReference>
<evidence type="ECO:0000313" key="9">
    <source>
        <dbReference type="EMBL" id="CAI4003519.1"/>
    </source>
</evidence>
<dbReference type="EMBL" id="CAMXCT020003281">
    <property type="protein sequence ID" value="CAL1156894.1"/>
    <property type="molecule type" value="Genomic_DNA"/>
</dbReference>
<keyword evidence="5" id="KW-0539">Nucleus</keyword>
<organism evidence="9">
    <name type="scientific">Cladocopium goreaui</name>
    <dbReference type="NCBI Taxonomy" id="2562237"/>
    <lineage>
        <taxon>Eukaryota</taxon>
        <taxon>Sar</taxon>
        <taxon>Alveolata</taxon>
        <taxon>Dinophyceae</taxon>
        <taxon>Suessiales</taxon>
        <taxon>Symbiodiniaceae</taxon>
        <taxon>Cladocopium</taxon>
    </lineage>
</organism>
<evidence type="ECO:0000256" key="3">
    <source>
        <dbReference type="ARBA" id="ARBA00022801"/>
    </source>
</evidence>
<evidence type="ECO:0000256" key="2">
    <source>
        <dbReference type="ARBA" id="ARBA00022763"/>
    </source>
</evidence>
<comment type="subcellular location">
    <subcellularLocation>
        <location evidence="5">Mitochondrion</location>
    </subcellularLocation>
    <subcellularLocation>
        <location evidence="5">Nucleus</location>
    </subcellularLocation>
</comment>
<dbReference type="SUPFAM" id="SSF52141">
    <property type="entry name" value="Uracil-DNA glycosylase-like"/>
    <property type="match status" value="1"/>
</dbReference>
<evidence type="ECO:0000256" key="4">
    <source>
        <dbReference type="ARBA" id="ARBA00023204"/>
    </source>
</evidence>
<comment type="similarity">
    <text evidence="1 5 7">Belongs to the uracil-DNA glycosylase (UDG) superfamily. UNG family.</text>
</comment>
<sequence length="265" mass="29754">MEVMEPDAKRRRIQGKKQSTLFAFARRPATPLAADEQWKIASFRTEWVPKVGEDWCNALLPVLRTPSVQKTIEQVEEMRKVKRIFPPVEDVFKAFRATPLEKVRVVIVGQDPYHGCGQANGLAFSVAPNVAVPPSLINMLKEANALPTTHGNLTHWTEQGVLLLNSVLTVVEGQPNSHKSLGWERLTDAAIRAVSKDLQNVIFLLWGRDAQAKAHLVDRERHVVLTAGHPSPLSYERHFKGCGHFQKVNQLLSSRGEKEIVWSLP</sequence>
<feature type="domain" description="Uracil-DNA glycosylase-like" evidence="8">
    <location>
        <begin position="96"/>
        <end position="252"/>
    </location>
</feature>
<dbReference type="InterPro" id="IPR018085">
    <property type="entry name" value="Ura-DNA_Glyclase_AS"/>
</dbReference>
<dbReference type="SMART" id="SM00986">
    <property type="entry name" value="UDG"/>
    <property type="match status" value="1"/>
</dbReference>
<dbReference type="NCBIfam" id="NF003591">
    <property type="entry name" value="PRK05254.1-4"/>
    <property type="match status" value="1"/>
</dbReference>
<dbReference type="AlphaFoldDB" id="A0A9P1G779"/>
<keyword evidence="3 5" id="KW-0378">Hydrolase</keyword>
<evidence type="ECO:0000313" key="11">
    <source>
        <dbReference type="Proteomes" id="UP001152797"/>
    </source>
</evidence>
<dbReference type="Pfam" id="PF03167">
    <property type="entry name" value="UDG"/>
    <property type="match status" value="1"/>
</dbReference>
<name>A0A9P1G779_9DINO</name>
<comment type="catalytic activity">
    <reaction evidence="5 7">
        <text>Hydrolyzes single-stranded DNA or mismatched double-stranded DNA and polynucleotides, releasing free uracil.</text>
        <dbReference type="EC" id="3.2.2.27"/>
    </reaction>
</comment>
<dbReference type="OrthoDB" id="10031947at2759"/>
<dbReference type="NCBIfam" id="NF003592">
    <property type="entry name" value="PRK05254.1-5"/>
    <property type="match status" value="1"/>
</dbReference>
<evidence type="ECO:0000313" key="10">
    <source>
        <dbReference type="EMBL" id="CAL4790831.1"/>
    </source>
</evidence>
<dbReference type="GO" id="GO:0097510">
    <property type="term" value="P:base-excision repair, AP site formation via deaminated base removal"/>
    <property type="evidence" value="ECO:0007669"/>
    <property type="project" value="TreeGrafter"/>
</dbReference>
<keyword evidence="2 5" id="KW-0227">DNA damage</keyword>
<dbReference type="GO" id="GO:0005634">
    <property type="term" value="C:nucleus"/>
    <property type="evidence" value="ECO:0007669"/>
    <property type="project" value="UniProtKB-SubCell"/>
</dbReference>
<reference evidence="9" key="1">
    <citation type="submission" date="2022-10" db="EMBL/GenBank/DDBJ databases">
        <authorList>
            <person name="Chen Y."/>
            <person name="Dougan E. K."/>
            <person name="Chan C."/>
            <person name="Rhodes N."/>
            <person name="Thang M."/>
        </authorList>
    </citation>
    <scope>NUCLEOTIDE SEQUENCE</scope>
</reference>
<evidence type="ECO:0000256" key="6">
    <source>
        <dbReference type="PROSITE-ProRule" id="PRU10072"/>
    </source>
</evidence>
<comment type="caution">
    <text evidence="9">The sequence shown here is derived from an EMBL/GenBank/DDBJ whole genome shotgun (WGS) entry which is preliminary data.</text>
</comment>
<dbReference type="InterPro" id="IPR036895">
    <property type="entry name" value="Uracil-DNA_glycosylase-like_sf"/>
</dbReference>
<dbReference type="InterPro" id="IPR002043">
    <property type="entry name" value="UDG_fam1"/>
</dbReference>
<dbReference type="Gene3D" id="3.40.470.10">
    <property type="entry name" value="Uracil-DNA glycosylase-like domain"/>
    <property type="match status" value="1"/>
</dbReference>
<accession>A0A9P1G779</accession>
<dbReference type="HAMAP" id="MF_00148">
    <property type="entry name" value="UDG"/>
    <property type="match status" value="1"/>
</dbReference>
<feature type="active site" description="Proton acceptor" evidence="5 6">
    <location>
        <position position="111"/>
    </location>
</feature>
<keyword evidence="4 5" id="KW-0234">DNA repair</keyword>
<reference evidence="10 11" key="2">
    <citation type="submission" date="2024-05" db="EMBL/GenBank/DDBJ databases">
        <authorList>
            <person name="Chen Y."/>
            <person name="Shah S."/>
            <person name="Dougan E. K."/>
            <person name="Thang M."/>
            <person name="Chan C."/>
        </authorList>
    </citation>
    <scope>NUCLEOTIDE SEQUENCE [LARGE SCALE GENOMIC DNA]</scope>
</reference>